<evidence type="ECO:0000256" key="4">
    <source>
        <dbReference type="ARBA" id="ARBA00022801"/>
    </source>
</evidence>
<comment type="subcellular location">
    <subcellularLocation>
        <location evidence="1">Cytoplasm</location>
    </subcellularLocation>
</comment>
<feature type="compositionally biased region" description="Basic and acidic residues" evidence="6">
    <location>
        <begin position="259"/>
        <end position="271"/>
    </location>
</feature>
<feature type="compositionally biased region" description="Acidic residues" evidence="6">
    <location>
        <begin position="297"/>
        <end position="330"/>
    </location>
</feature>
<evidence type="ECO:0000256" key="5">
    <source>
        <dbReference type="ARBA" id="ARBA00023134"/>
    </source>
</evidence>
<evidence type="ECO:0000313" key="8">
    <source>
        <dbReference type="EMBL" id="TCD61300.1"/>
    </source>
</evidence>
<dbReference type="Pfam" id="PF01926">
    <property type="entry name" value="MMR_HSR1"/>
    <property type="match status" value="1"/>
</dbReference>
<dbReference type="Proteomes" id="UP000292702">
    <property type="component" value="Unassembled WGS sequence"/>
</dbReference>
<gene>
    <name evidence="8" type="ORF">EIP91_008650</name>
</gene>
<dbReference type="STRING" id="92696.A0A4R0R2J9"/>
<protein>
    <recommendedName>
        <fullName evidence="7">CP-type G domain-containing protein</fullName>
    </recommendedName>
</protein>
<dbReference type="InterPro" id="IPR030378">
    <property type="entry name" value="G_CP_dom"/>
</dbReference>
<dbReference type="GO" id="GO:0005525">
    <property type="term" value="F:GTP binding"/>
    <property type="evidence" value="ECO:0007669"/>
    <property type="project" value="UniProtKB-KW"/>
</dbReference>
<evidence type="ECO:0000256" key="1">
    <source>
        <dbReference type="ARBA" id="ARBA00004496"/>
    </source>
</evidence>
<dbReference type="GO" id="GO:0005829">
    <property type="term" value="C:cytosol"/>
    <property type="evidence" value="ECO:0007669"/>
    <property type="project" value="TreeGrafter"/>
</dbReference>
<accession>A0A4R0R2J9</accession>
<keyword evidence="9" id="KW-1185">Reference proteome</keyword>
<dbReference type="GO" id="GO:0000054">
    <property type="term" value="P:ribosomal subunit export from nucleus"/>
    <property type="evidence" value="ECO:0007669"/>
    <property type="project" value="TreeGrafter"/>
</dbReference>
<proteinExistence type="predicted"/>
<keyword evidence="5" id="KW-0342">GTP-binding</keyword>
<dbReference type="InterPro" id="IPR043358">
    <property type="entry name" value="GNL1-like"/>
</dbReference>
<dbReference type="OrthoDB" id="61815at2759"/>
<dbReference type="PROSITE" id="PS51721">
    <property type="entry name" value="G_CP"/>
    <property type="match status" value="1"/>
</dbReference>
<dbReference type="PANTHER" id="PTHR45709">
    <property type="entry name" value="LARGE SUBUNIT GTPASE 1 HOMOLOG-RELATED"/>
    <property type="match status" value="1"/>
</dbReference>
<reference evidence="8 9" key="1">
    <citation type="submission" date="2018-11" db="EMBL/GenBank/DDBJ databases">
        <title>Genome assembly of Steccherinum ochraceum LE-BIN_3174, the white-rot fungus of the Steccherinaceae family (The Residual Polyporoid clade, Polyporales, Basidiomycota).</title>
        <authorList>
            <person name="Fedorova T.V."/>
            <person name="Glazunova O.A."/>
            <person name="Landesman E.O."/>
            <person name="Moiseenko K.V."/>
            <person name="Psurtseva N.V."/>
            <person name="Savinova O.S."/>
            <person name="Shakhova N.V."/>
            <person name="Tyazhelova T.V."/>
            <person name="Vasina D.V."/>
        </authorList>
    </citation>
    <scope>NUCLEOTIDE SEQUENCE [LARGE SCALE GENOMIC DNA]</scope>
    <source>
        <strain evidence="8 9">LE-BIN_3174</strain>
    </source>
</reference>
<dbReference type="GO" id="GO:0003924">
    <property type="term" value="F:GTPase activity"/>
    <property type="evidence" value="ECO:0007669"/>
    <property type="project" value="InterPro"/>
</dbReference>
<dbReference type="CDD" id="cd01857">
    <property type="entry name" value="HSR1_MMR1"/>
    <property type="match status" value="1"/>
</dbReference>
<evidence type="ECO:0000313" key="9">
    <source>
        <dbReference type="Proteomes" id="UP000292702"/>
    </source>
</evidence>
<feature type="region of interest" description="Disordered" evidence="6">
    <location>
        <begin position="259"/>
        <end position="331"/>
    </location>
</feature>
<evidence type="ECO:0000256" key="2">
    <source>
        <dbReference type="ARBA" id="ARBA00022490"/>
    </source>
</evidence>
<comment type="caution">
    <text evidence="8">The sequence shown here is derived from an EMBL/GenBank/DDBJ whole genome shotgun (WGS) entry which is preliminary data.</text>
</comment>
<dbReference type="PANTHER" id="PTHR45709:SF2">
    <property type="entry name" value="LARGE SUBUNIT GTPASE 1 HOMOLOG"/>
    <property type="match status" value="1"/>
</dbReference>
<feature type="region of interest" description="Disordered" evidence="6">
    <location>
        <begin position="677"/>
        <end position="700"/>
    </location>
</feature>
<name>A0A4R0R2J9_9APHY</name>
<dbReference type="InterPro" id="IPR006073">
    <property type="entry name" value="GTP-bd"/>
</dbReference>
<dbReference type="SUPFAM" id="SSF52540">
    <property type="entry name" value="P-loop containing nucleoside triphosphate hydrolases"/>
    <property type="match status" value="1"/>
</dbReference>
<keyword evidence="4" id="KW-0378">Hydrolase</keyword>
<evidence type="ECO:0000256" key="3">
    <source>
        <dbReference type="ARBA" id="ARBA00022741"/>
    </source>
</evidence>
<organism evidence="8 9">
    <name type="scientific">Steccherinum ochraceum</name>
    <dbReference type="NCBI Taxonomy" id="92696"/>
    <lineage>
        <taxon>Eukaryota</taxon>
        <taxon>Fungi</taxon>
        <taxon>Dikarya</taxon>
        <taxon>Basidiomycota</taxon>
        <taxon>Agaricomycotina</taxon>
        <taxon>Agaricomycetes</taxon>
        <taxon>Polyporales</taxon>
        <taxon>Steccherinaceae</taxon>
        <taxon>Steccherinum</taxon>
    </lineage>
</organism>
<feature type="domain" description="CP-type G" evidence="7">
    <location>
        <begin position="163"/>
        <end position="441"/>
    </location>
</feature>
<dbReference type="EMBL" id="RWJN01000481">
    <property type="protein sequence ID" value="TCD61300.1"/>
    <property type="molecule type" value="Genomic_DNA"/>
</dbReference>
<dbReference type="AlphaFoldDB" id="A0A4R0R2J9"/>
<dbReference type="InterPro" id="IPR027417">
    <property type="entry name" value="P-loop_NTPase"/>
</dbReference>
<feature type="compositionally biased region" description="Basic residues" evidence="6">
    <location>
        <begin position="681"/>
        <end position="700"/>
    </location>
</feature>
<keyword evidence="3" id="KW-0547">Nucleotide-binding</keyword>
<sequence>MPPPKGKDRNPSGLGRAIINKKVKDARHASESGLYVADLDSTTRLQSITQERDLDEFLNTATLAGTEFTAERRNVKIISAPAGSQHNPYLLSEEEEKNTLQRHQDNKEQLRVPRRPPWTKKMTTAQLDRQEKDAFLDWRRGLAHLSEQDKFLLTPFERNIEVWRQLWRVLERSHLVVQIVDARNPLRFRCEDLESYVKDVEGPEGEKDTGKDKRKNLLLINKSDLLTAKQRRQWADYFDSQGVQYAFYSAANASAIQQARREQQEALDRAEAQSNPAPHAEDDPSEEGSNLDGKVEVEEEDDEDDGDDGSDGNAGGEDETSWEDASDEDSSDHGAVFMLEEDSEDSRDPRARVLSVLELEELFVRMAPDLSVFADASGKPPTKLVVGLVGYPNVGKSSTINSLIGEKKVSVSSTPGKTKHFQTIQLSSTLTLCDCPGLVFPQFATTRADLVCDGVLPIDQLREYTGPIALIVQRISKEVLEAIYGLAIKAQSREEGGSGEITAENLLISYAVARGFTRAGQGNPDEARAARYILKDYVNAKLLFCHAPPGIDDTEFNQQTREISLQRASGKKLAPVTRVGKGADTFIPTEARSTSDQSDPTAVVHTGGHRTQRLDQDFFSSNSGLSSRPFVQGSAQNGQRFTRTKLYPHQNVTLDDGSALGGRRARIAAVIANAGGEIPQGKKHHKKMKRVKQRSGRGYD</sequence>
<dbReference type="Gene3D" id="3.40.50.300">
    <property type="entry name" value="P-loop containing nucleotide triphosphate hydrolases"/>
    <property type="match status" value="2"/>
</dbReference>
<evidence type="ECO:0000256" key="6">
    <source>
        <dbReference type="SAM" id="MobiDB-lite"/>
    </source>
</evidence>
<evidence type="ECO:0000259" key="7">
    <source>
        <dbReference type="PROSITE" id="PS51721"/>
    </source>
</evidence>
<keyword evidence="2" id="KW-0963">Cytoplasm</keyword>